<name>A0A8S5PP95_9CAUD</name>
<organism evidence="1">
    <name type="scientific">Myoviridae sp. ctisV53</name>
    <dbReference type="NCBI Taxonomy" id="2825156"/>
    <lineage>
        <taxon>Viruses</taxon>
        <taxon>Duplodnaviria</taxon>
        <taxon>Heunggongvirae</taxon>
        <taxon>Uroviricota</taxon>
        <taxon>Caudoviricetes</taxon>
    </lineage>
</organism>
<sequence>MGAVEKINQEMQKRPDDLYVEIIGHYIIDRCGLDAACKKLAAAEKKTLEGAMKAVQDAAKKKAVNGCAVLTPDAVFGEVDKYFGFAADELAQARAMRSIGAVSAPVETAAEAAPIGAPAVSVDLADFL</sequence>
<accession>A0A8S5PP95</accession>
<proteinExistence type="predicted"/>
<reference evidence="1" key="1">
    <citation type="journal article" date="2021" name="Proc. Natl. Acad. Sci. U.S.A.">
        <title>A Catalog of Tens of Thousands of Viruses from Human Metagenomes Reveals Hidden Associations with Chronic Diseases.</title>
        <authorList>
            <person name="Tisza M.J."/>
            <person name="Buck C.B."/>
        </authorList>
    </citation>
    <scope>NUCLEOTIDE SEQUENCE</scope>
    <source>
        <strain evidence="1">CtisV53</strain>
    </source>
</reference>
<dbReference type="EMBL" id="BK015461">
    <property type="protein sequence ID" value="DAE08020.1"/>
    <property type="molecule type" value="Genomic_DNA"/>
</dbReference>
<protein>
    <submittedName>
        <fullName evidence="1">PcfK-like protein</fullName>
    </submittedName>
</protein>
<evidence type="ECO:0000313" key="1">
    <source>
        <dbReference type="EMBL" id="DAE08020.1"/>
    </source>
</evidence>